<dbReference type="SUPFAM" id="SSF56935">
    <property type="entry name" value="Porins"/>
    <property type="match status" value="1"/>
</dbReference>
<dbReference type="Pfam" id="PF00593">
    <property type="entry name" value="TonB_dep_Rec_b-barrel"/>
    <property type="match status" value="1"/>
</dbReference>
<feature type="domain" description="TonB-dependent receptor plug" evidence="14">
    <location>
        <begin position="121"/>
        <end position="224"/>
    </location>
</feature>
<evidence type="ECO:0000256" key="3">
    <source>
        <dbReference type="ARBA" id="ARBA00022452"/>
    </source>
</evidence>
<evidence type="ECO:0000256" key="9">
    <source>
        <dbReference type="ARBA" id="ARBA00023237"/>
    </source>
</evidence>
<keyword evidence="5 12" id="KW-0732">Signal</keyword>
<keyword evidence="3 10" id="KW-1134">Transmembrane beta strand</keyword>
<protein>
    <submittedName>
        <fullName evidence="15">Carboxypeptidase-like regulatory domain-containing protein</fullName>
    </submittedName>
</protein>
<dbReference type="EMBL" id="JAKZMM010000063">
    <property type="protein sequence ID" value="MCJ2382219.1"/>
    <property type="molecule type" value="Genomic_DNA"/>
</dbReference>
<feature type="chain" id="PRO_5045483850" evidence="12">
    <location>
        <begin position="23"/>
        <end position="787"/>
    </location>
</feature>
<dbReference type="PANTHER" id="PTHR30069">
    <property type="entry name" value="TONB-DEPENDENT OUTER MEMBRANE RECEPTOR"/>
    <property type="match status" value="1"/>
</dbReference>
<feature type="signal peptide" evidence="12">
    <location>
        <begin position="1"/>
        <end position="22"/>
    </location>
</feature>
<dbReference type="PANTHER" id="PTHR30069:SF29">
    <property type="entry name" value="HEMOGLOBIN AND HEMOGLOBIN-HAPTOGLOBIN-BINDING PROTEIN 1-RELATED"/>
    <property type="match status" value="1"/>
</dbReference>
<evidence type="ECO:0000256" key="1">
    <source>
        <dbReference type="ARBA" id="ARBA00004571"/>
    </source>
</evidence>
<evidence type="ECO:0000256" key="10">
    <source>
        <dbReference type="PROSITE-ProRule" id="PRU01360"/>
    </source>
</evidence>
<dbReference type="InterPro" id="IPR037066">
    <property type="entry name" value="Plug_dom_sf"/>
</dbReference>
<gene>
    <name evidence="15" type="ORF">MUN53_16655</name>
</gene>
<dbReference type="Gene3D" id="2.170.130.10">
    <property type="entry name" value="TonB-dependent receptor, plug domain"/>
    <property type="match status" value="1"/>
</dbReference>
<dbReference type="RefSeq" id="WP_243326536.1">
    <property type="nucleotide sequence ID" value="NZ_JAKZMM010000063.1"/>
</dbReference>
<dbReference type="InterPro" id="IPR039426">
    <property type="entry name" value="TonB-dep_rcpt-like"/>
</dbReference>
<dbReference type="InterPro" id="IPR008969">
    <property type="entry name" value="CarboxyPept-like_regulatory"/>
</dbReference>
<evidence type="ECO:0000256" key="6">
    <source>
        <dbReference type="ARBA" id="ARBA00023077"/>
    </source>
</evidence>
<dbReference type="SUPFAM" id="SSF49464">
    <property type="entry name" value="Carboxypeptidase regulatory domain-like"/>
    <property type="match status" value="1"/>
</dbReference>
<reference evidence="15 16" key="1">
    <citation type="submission" date="2022-03" db="EMBL/GenBank/DDBJ databases">
        <title>Parabacteroides sp. nov. isolated from swine feces.</title>
        <authorList>
            <person name="Bak J.E."/>
        </authorList>
    </citation>
    <scope>NUCLEOTIDE SEQUENCE [LARGE SCALE GENOMIC DNA]</scope>
    <source>
        <strain evidence="15 16">AGMB00274</strain>
    </source>
</reference>
<evidence type="ECO:0000256" key="12">
    <source>
        <dbReference type="SAM" id="SignalP"/>
    </source>
</evidence>
<comment type="subcellular location">
    <subcellularLocation>
        <location evidence="1 10">Cell outer membrane</location>
        <topology evidence="1 10">Multi-pass membrane protein</topology>
    </subcellularLocation>
</comment>
<organism evidence="15 16">
    <name type="scientific">Parabacteroides faecalis</name>
    <dbReference type="NCBI Taxonomy" id="2924040"/>
    <lineage>
        <taxon>Bacteria</taxon>
        <taxon>Pseudomonadati</taxon>
        <taxon>Bacteroidota</taxon>
        <taxon>Bacteroidia</taxon>
        <taxon>Bacteroidales</taxon>
        <taxon>Tannerellaceae</taxon>
        <taxon>Parabacteroides</taxon>
    </lineage>
</organism>
<evidence type="ECO:0000259" key="13">
    <source>
        <dbReference type="Pfam" id="PF00593"/>
    </source>
</evidence>
<dbReference type="PROSITE" id="PS52016">
    <property type="entry name" value="TONB_DEPENDENT_REC_3"/>
    <property type="match status" value="1"/>
</dbReference>
<keyword evidence="4 10" id="KW-0812">Transmembrane</keyword>
<dbReference type="InterPro" id="IPR000531">
    <property type="entry name" value="Beta-barrel_TonB"/>
</dbReference>
<evidence type="ECO:0000256" key="8">
    <source>
        <dbReference type="ARBA" id="ARBA00023170"/>
    </source>
</evidence>
<evidence type="ECO:0000313" key="16">
    <source>
        <dbReference type="Proteomes" id="UP001165444"/>
    </source>
</evidence>
<keyword evidence="8" id="KW-0675">Receptor</keyword>
<evidence type="ECO:0000313" key="15">
    <source>
        <dbReference type="EMBL" id="MCJ2382219.1"/>
    </source>
</evidence>
<accession>A0ABT0C5D7</accession>
<evidence type="ECO:0000256" key="2">
    <source>
        <dbReference type="ARBA" id="ARBA00022448"/>
    </source>
</evidence>
<dbReference type="Proteomes" id="UP001165444">
    <property type="component" value="Unassembled WGS sequence"/>
</dbReference>
<evidence type="ECO:0000259" key="14">
    <source>
        <dbReference type="Pfam" id="PF07715"/>
    </source>
</evidence>
<proteinExistence type="inferred from homology"/>
<feature type="domain" description="TonB-dependent receptor-like beta-barrel" evidence="13">
    <location>
        <begin position="314"/>
        <end position="759"/>
    </location>
</feature>
<dbReference type="InterPro" id="IPR012910">
    <property type="entry name" value="Plug_dom"/>
</dbReference>
<sequence>MKFSFCLFLLLASWFVGLEAAAQHNFILSGKITARDGSAMPQVTVSVKGTTLGTYSDADGKYSLRLESGTYTLSLSFLGYETLEKTIVLNQNMTRDFVMKESSVSLDGVNVYGKSHSQKIREGAFSVNALDVKPIVNSLNNLTTLVDHSAGVKIRQEGGVGSDYDLSINGMSGNSVRYFIDGVPLDIKGSGVSLSNLPVNIIDRVEIYKGVVPASLGTDALGGAINIITRQEQKNYLDVSYSVGSFHTHKADLNAQFVEKRTGLIVHPTVGISYSLNDYMMKGVEVWDEDSRKYVPSDRRRFHDGYFSVLTQLEAGFRNKSWADAFFVSASYSKVDKELQTGSVQSKVYGMAERQSDAWNVSARYQKDHFLLDQLRFNALFSHTWDYSVTVDTAYRKYDWNGNYIESSRNEITGRGRSIRHYNRPFTVVRGNLDYAFSASHSINLNYMLNRTGNNRYDELDTDFEAANDVLCKHIVGLAYHQSLWNGRMENSFFVKNYVNHLNIRQTDLYWQTGSDEVKGSSTKSYPGYGAGLRYNFFRPLAVKASFEHSVRLPLARELLGNGTTVYANVALKPEKSDNVNLGLFGTWHPAGAHTLSYELNGFLRFVDDYIQATVSEKEGMMQYENVPAVNIKGMEGEVRYDFDGRLQLSANVSYQDARDQRKLKDDGKPSATYMNRVPNRPWLFSSSGASYTFHDVFLHNSRLRIGMDYQWVHWYFLTWEAYGARESKAKIPTQHICDADITYSWHNGRYNVSVECTNFLDKLAYDNYKLQKPGRAFMAKFRLFIE</sequence>
<evidence type="ECO:0000256" key="7">
    <source>
        <dbReference type="ARBA" id="ARBA00023136"/>
    </source>
</evidence>
<name>A0ABT0C5D7_9BACT</name>
<evidence type="ECO:0000256" key="11">
    <source>
        <dbReference type="RuleBase" id="RU003357"/>
    </source>
</evidence>
<evidence type="ECO:0000256" key="5">
    <source>
        <dbReference type="ARBA" id="ARBA00022729"/>
    </source>
</evidence>
<keyword evidence="6 11" id="KW-0798">TonB box</keyword>
<comment type="similarity">
    <text evidence="10 11">Belongs to the TonB-dependent receptor family.</text>
</comment>
<keyword evidence="7 10" id="KW-0472">Membrane</keyword>
<evidence type="ECO:0000256" key="4">
    <source>
        <dbReference type="ARBA" id="ARBA00022692"/>
    </source>
</evidence>
<keyword evidence="2 10" id="KW-0813">Transport</keyword>
<dbReference type="Gene3D" id="2.60.40.1120">
    <property type="entry name" value="Carboxypeptidase-like, regulatory domain"/>
    <property type="match status" value="1"/>
</dbReference>
<keyword evidence="9 10" id="KW-0998">Cell outer membrane</keyword>
<dbReference type="InterPro" id="IPR036942">
    <property type="entry name" value="Beta-barrel_TonB_sf"/>
</dbReference>
<dbReference type="Gene3D" id="2.40.170.20">
    <property type="entry name" value="TonB-dependent receptor, beta-barrel domain"/>
    <property type="match status" value="1"/>
</dbReference>
<dbReference type="Pfam" id="PF13715">
    <property type="entry name" value="CarbopepD_reg_2"/>
    <property type="match status" value="1"/>
</dbReference>
<dbReference type="Pfam" id="PF07715">
    <property type="entry name" value="Plug"/>
    <property type="match status" value="1"/>
</dbReference>
<keyword evidence="16" id="KW-1185">Reference proteome</keyword>
<comment type="caution">
    <text evidence="15">The sequence shown here is derived from an EMBL/GenBank/DDBJ whole genome shotgun (WGS) entry which is preliminary data.</text>
</comment>